<keyword evidence="2" id="KW-1185">Reference proteome</keyword>
<evidence type="ECO:0000313" key="1">
    <source>
        <dbReference type="EMBL" id="MES1923408.1"/>
    </source>
</evidence>
<reference evidence="1 2" key="1">
    <citation type="journal article" date="2024" name="BMC Biol.">
        <title>Comparative genomics of Ascetosporea gives new insight into the evolutionary basis for animal parasitism in Rhizaria.</title>
        <authorList>
            <person name="Hiltunen Thoren M."/>
            <person name="Onut-Brannstrom I."/>
            <person name="Alfjorden A."/>
            <person name="Peckova H."/>
            <person name="Swords F."/>
            <person name="Hooper C."/>
            <person name="Holzer A.S."/>
            <person name="Bass D."/>
            <person name="Burki F."/>
        </authorList>
    </citation>
    <scope>NUCLEOTIDE SEQUENCE [LARGE SCALE GENOMIC DNA]</scope>
    <source>
        <strain evidence="1">20-A016</strain>
    </source>
</reference>
<proteinExistence type="predicted"/>
<dbReference type="EMBL" id="JBDODL010006047">
    <property type="protein sequence ID" value="MES1923408.1"/>
    <property type="molecule type" value="Genomic_DNA"/>
</dbReference>
<protein>
    <submittedName>
        <fullName evidence="1">Uncharacterized protein</fullName>
    </submittedName>
</protein>
<sequence length="144" mass="16515">GFIDLQQLANVKEESVYTENLSIYGTNLLNNKLGKIFFDNLETYAEQTSLTFTKHTQTSQKNVMPPGSNWPFISQNRFDNLGFVAVTDHDGRFINPFYQSRYDEEINKSALIEITTTVLKSILKTLFPKDEDVKNIKVTLRTVV</sequence>
<gene>
    <name evidence="1" type="ORF">MHBO_004974</name>
</gene>
<dbReference type="Proteomes" id="UP001439008">
    <property type="component" value="Unassembled WGS sequence"/>
</dbReference>
<feature type="non-terminal residue" evidence="1">
    <location>
        <position position="1"/>
    </location>
</feature>
<accession>A0ABV2AVL9</accession>
<comment type="caution">
    <text evidence="1">The sequence shown here is derived from an EMBL/GenBank/DDBJ whole genome shotgun (WGS) entry which is preliminary data.</text>
</comment>
<dbReference type="Pfam" id="PF05450">
    <property type="entry name" value="Nicastrin"/>
    <property type="match status" value="1"/>
</dbReference>
<name>A0ABV2AVL9_9EUKA</name>
<organism evidence="1 2">
    <name type="scientific">Bonamia ostreae</name>
    <dbReference type="NCBI Taxonomy" id="126728"/>
    <lineage>
        <taxon>Eukaryota</taxon>
        <taxon>Sar</taxon>
        <taxon>Rhizaria</taxon>
        <taxon>Endomyxa</taxon>
        <taxon>Ascetosporea</taxon>
        <taxon>Haplosporida</taxon>
        <taxon>Bonamia</taxon>
    </lineage>
</organism>
<evidence type="ECO:0000313" key="2">
    <source>
        <dbReference type="Proteomes" id="UP001439008"/>
    </source>
</evidence>